<dbReference type="Pfam" id="PF10445">
    <property type="entry name" value="DUF2456"/>
    <property type="match status" value="1"/>
</dbReference>
<dbReference type="PANTHER" id="PTHR28297:SF1">
    <property type="entry name" value="FUNGAL PROTEIN"/>
    <property type="match status" value="1"/>
</dbReference>
<organism evidence="3">
    <name type="scientific">Phaffia rhodozyma</name>
    <name type="common">Yeast</name>
    <name type="synonym">Xanthophyllomyces dendrorhous</name>
    <dbReference type="NCBI Taxonomy" id="264483"/>
    <lineage>
        <taxon>Eukaryota</taxon>
        <taxon>Fungi</taxon>
        <taxon>Dikarya</taxon>
        <taxon>Basidiomycota</taxon>
        <taxon>Agaricomycotina</taxon>
        <taxon>Tremellomycetes</taxon>
        <taxon>Cystofilobasidiales</taxon>
        <taxon>Mrakiaceae</taxon>
        <taxon>Phaffia</taxon>
    </lineage>
</organism>
<keyword evidence="2" id="KW-0812">Transmembrane</keyword>
<accession>A0A0F7SUP4</accession>
<feature type="region of interest" description="Disordered" evidence="1">
    <location>
        <begin position="487"/>
        <end position="507"/>
    </location>
</feature>
<keyword evidence="2" id="KW-1133">Transmembrane helix</keyword>
<feature type="compositionally biased region" description="Polar residues" evidence="1">
    <location>
        <begin position="264"/>
        <end position="274"/>
    </location>
</feature>
<feature type="compositionally biased region" description="Polar residues" evidence="1">
    <location>
        <begin position="368"/>
        <end position="381"/>
    </location>
</feature>
<feature type="compositionally biased region" description="Low complexity" evidence="1">
    <location>
        <begin position="406"/>
        <end position="419"/>
    </location>
</feature>
<evidence type="ECO:0000256" key="1">
    <source>
        <dbReference type="SAM" id="MobiDB-lite"/>
    </source>
</evidence>
<reference evidence="3" key="1">
    <citation type="submission" date="2014-08" db="EMBL/GenBank/DDBJ databases">
        <authorList>
            <person name="Sharma Rahul"/>
            <person name="Thines Marco"/>
        </authorList>
    </citation>
    <scope>NUCLEOTIDE SEQUENCE</scope>
</reference>
<sequence>MASIFFPFPLPLNRKQWAYLIVPQCLLAGIIDGGANFGIAYAMYSSQSTVRMWVFKENTIAGDLGVTCLIQTAVSMIITSTLVHTDLHSSAIAPLPFVYPHVSHLPDPATLFNRRLNPDDPSNQEKALSSAMASSGQALDGRKKGLKYYWLMLIRFIFEGSENNILLERAPVRTWLKRLIWTAVQGLGIGIFFGFPLWCLAVLILGPIYGNGNLGNKWAPQVIKLVYALILGVITNPVIAILALGSQAEHHLIPLPSPPIDAPNETSTILTPGSPSMGDRRRRPSFTANTSLLTVPPVTPPRKARSPSSIHGSPFGQQPPTSSPMTLGPTRPRAMTNASETVSLYSLGGMGGRAQRANRPRANSRASVTDSYLGSSGQENVTIEGGQVRLGPPLLTPSGEFEYGQTRATRSGSTSTSGSNIPPQPLLAPGRLSTRERSHSGASSSRAIGSFQSTGMVSPGEGTLSGGLGVGRVMQLQNALELEAPRESLELAPAERDHVELLEDTKE</sequence>
<feature type="transmembrane region" description="Helical" evidence="2">
    <location>
        <begin position="179"/>
        <end position="205"/>
    </location>
</feature>
<evidence type="ECO:0000256" key="2">
    <source>
        <dbReference type="SAM" id="Phobius"/>
    </source>
</evidence>
<dbReference type="AlphaFoldDB" id="A0A0F7SUP4"/>
<feature type="compositionally biased region" description="Low complexity" evidence="1">
    <location>
        <begin position="353"/>
        <end position="367"/>
    </location>
</feature>
<feature type="region of interest" description="Disordered" evidence="1">
    <location>
        <begin position="263"/>
        <end position="333"/>
    </location>
</feature>
<dbReference type="PANTHER" id="PTHR28297">
    <property type="entry name" value="FUNGAL PROTEIN"/>
    <property type="match status" value="1"/>
</dbReference>
<feature type="compositionally biased region" description="Polar residues" evidence="1">
    <location>
        <begin position="440"/>
        <end position="456"/>
    </location>
</feature>
<feature type="transmembrane region" description="Helical" evidence="2">
    <location>
        <begin position="20"/>
        <end position="44"/>
    </location>
</feature>
<feature type="region of interest" description="Disordered" evidence="1">
    <location>
        <begin position="348"/>
        <end position="463"/>
    </location>
</feature>
<dbReference type="EMBL" id="LN483166">
    <property type="protein sequence ID" value="CED84414.1"/>
    <property type="molecule type" value="Genomic_DNA"/>
</dbReference>
<proteinExistence type="predicted"/>
<evidence type="ECO:0000313" key="3">
    <source>
        <dbReference type="EMBL" id="CED84414.1"/>
    </source>
</evidence>
<feature type="compositionally biased region" description="Polar residues" evidence="1">
    <location>
        <begin position="306"/>
        <end position="325"/>
    </location>
</feature>
<name>A0A0F7SUP4_PHARH</name>
<keyword evidence="2" id="KW-0472">Membrane</keyword>
<protein>
    <submittedName>
        <fullName evidence="3">Uncharacterized protein</fullName>
    </submittedName>
</protein>
<feature type="transmembrane region" description="Helical" evidence="2">
    <location>
        <begin position="225"/>
        <end position="245"/>
    </location>
</feature>
<dbReference type="InterPro" id="IPR018852">
    <property type="entry name" value="DUF2456"/>
</dbReference>